<dbReference type="Gene3D" id="3.40.50.1820">
    <property type="entry name" value="alpha/beta hydrolase"/>
    <property type="match status" value="1"/>
</dbReference>
<name>A0A0U3U853_9BACT</name>
<feature type="domain" description="AB hydrolase-1" evidence="1">
    <location>
        <begin position="34"/>
        <end position="260"/>
    </location>
</feature>
<evidence type="ECO:0000259" key="1">
    <source>
        <dbReference type="Pfam" id="PF00561"/>
    </source>
</evidence>
<dbReference type="InterPro" id="IPR011942">
    <property type="entry name" value="PHA_depoly_arom"/>
</dbReference>
<dbReference type="InterPro" id="IPR000073">
    <property type="entry name" value="AB_hydrolase_1"/>
</dbReference>
<proteinExistence type="predicted"/>
<accession>A0A0U3U853</accession>
<dbReference type="AlphaFoldDB" id="A0A0U3U853"/>
<dbReference type="GO" id="GO:0004806">
    <property type="term" value="F:triacylglycerol lipase activity"/>
    <property type="evidence" value="ECO:0007669"/>
    <property type="project" value="TreeGrafter"/>
</dbReference>
<dbReference type="GO" id="GO:0046503">
    <property type="term" value="P:glycerolipid catabolic process"/>
    <property type="evidence" value="ECO:0007669"/>
    <property type="project" value="TreeGrafter"/>
</dbReference>
<evidence type="ECO:0000313" key="2">
    <source>
        <dbReference type="EMBL" id="ALV86494.1"/>
    </source>
</evidence>
<gene>
    <name evidence="2" type="primary">phaZ</name>
</gene>
<dbReference type="PANTHER" id="PTHR43433:SF5">
    <property type="entry name" value="AB HYDROLASE-1 DOMAIN-CONTAINING PROTEIN"/>
    <property type="match status" value="1"/>
</dbReference>
<reference evidence="2" key="1">
    <citation type="submission" date="2015-10" db="EMBL/GenBank/DDBJ databases">
        <title>Biosynthesis of SCL-MCL polyhydroxyalkanoates by metagenomic clones in Pseudomonas putida.</title>
        <authorList>
            <person name="Cheng J."/>
            <person name="Charles T.C."/>
        </authorList>
    </citation>
    <scope>NUCLEOTIDE SEQUENCE</scope>
</reference>
<dbReference type="EMBL" id="KT944266">
    <property type="protein sequence ID" value="ALV86494.1"/>
    <property type="molecule type" value="Genomic_DNA"/>
</dbReference>
<dbReference type="SUPFAM" id="SSF53474">
    <property type="entry name" value="alpha/beta-Hydrolases"/>
    <property type="match status" value="1"/>
</dbReference>
<organism evidence="2">
    <name type="scientific">uncultured bacterium 20</name>
    <dbReference type="NCBI Taxonomy" id="1748270"/>
    <lineage>
        <taxon>Bacteria</taxon>
        <taxon>environmental samples</taxon>
    </lineage>
</organism>
<dbReference type="Pfam" id="PF00561">
    <property type="entry name" value="Abhydrolase_1"/>
    <property type="match status" value="1"/>
</dbReference>
<dbReference type="InterPro" id="IPR029058">
    <property type="entry name" value="AB_hydrolase_fold"/>
</dbReference>
<dbReference type="InterPro" id="IPR050471">
    <property type="entry name" value="AB_hydrolase"/>
</dbReference>
<protein>
    <submittedName>
        <fullName evidence="2">Poly(3-hydroxyalkanoate) depolymerase</fullName>
    </submittedName>
</protein>
<dbReference type="NCBIfam" id="TIGR02240">
    <property type="entry name" value="PHA_depoly_arom"/>
    <property type="match status" value="1"/>
</dbReference>
<dbReference type="PRINTS" id="PR00111">
    <property type="entry name" value="ABHYDROLASE"/>
</dbReference>
<dbReference type="PANTHER" id="PTHR43433">
    <property type="entry name" value="HYDROLASE, ALPHA/BETA FOLD FAMILY PROTEIN"/>
    <property type="match status" value="1"/>
</dbReference>
<sequence>MTDDDKPVGERAEVMDVGGVRLYVSVRPGSAEHPPLLLVNGLGANLEMLDPFVDAFAEVSAERTGTIRLDLPGIGGSPARLRPMRVSGLARLVDRLLVELGHEQADVLGVSWGGGLAQQFAYQHPHRCRRLVLVSTSTGAISIPGRPSALLQLASPLRYLRPSRLKDLGPLLYGREYQDNPEVARLHASLMRAPSLPGYYAQLYAVAGWTSLFWLHRVRQPTLILAGSDDPLVPACNAVLMARRLPNATLRVVNGGHLFLVAQARAMAPIVHRFLRAL</sequence>